<feature type="region of interest" description="Disordered" evidence="1">
    <location>
        <begin position="193"/>
        <end position="216"/>
    </location>
</feature>
<dbReference type="InterPro" id="IPR011055">
    <property type="entry name" value="Dup_hybrid_motif"/>
</dbReference>
<feature type="region of interest" description="Disordered" evidence="1">
    <location>
        <begin position="136"/>
        <end position="176"/>
    </location>
</feature>
<name>A0A6B0YMP0_9CHLR</name>
<reference evidence="3" key="1">
    <citation type="submission" date="2019-09" db="EMBL/GenBank/DDBJ databases">
        <title>Characterisation of the sponge microbiome using genome-centric metagenomics.</title>
        <authorList>
            <person name="Engelberts J.P."/>
            <person name="Robbins S.J."/>
            <person name="De Goeij J.M."/>
            <person name="Aranda M."/>
            <person name="Bell S.C."/>
            <person name="Webster N.S."/>
        </authorList>
    </citation>
    <scope>NUCLEOTIDE SEQUENCE</scope>
    <source>
        <strain evidence="3">SB0664_bin_27</strain>
    </source>
</reference>
<feature type="domain" description="M23ase beta-sheet core" evidence="2">
    <location>
        <begin position="380"/>
        <end position="488"/>
    </location>
</feature>
<dbReference type="GO" id="GO:0004222">
    <property type="term" value="F:metalloendopeptidase activity"/>
    <property type="evidence" value="ECO:0007669"/>
    <property type="project" value="TreeGrafter"/>
</dbReference>
<proteinExistence type="predicted"/>
<evidence type="ECO:0000256" key="1">
    <source>
        <dbReference type="SAM" id="MobiDB-lite"/>
    </source>
</evidence>
<evidence type="ECO:0000259" key="2">
    <source>
        <dbReference type="Pfam" id="PF01551"/>
    </source>
</evidence>
<dbReference type="Gene3D" id="2.70.70.10">
    <property type="entry name" value="Glucose Permease (Domain IIA)"/>
    <property type="match status" value="1"/>
</dbReference>
<dbReference type="AlphaFoldDB" id="A0A6B0YMP0"/>
<gene>
    <name evidence="3" type="ORF">F4Y42_01845</name>
</gene>
<dbReference type="Pfam" id="PF01551">
    <property type="entry name" value="Peptidase_M23"/>
    <property type="match status" value="1"/>
</dbReference>
<sequence length="602" mass="65379">MNTGIIGLVIRSMLQHVTLGHDFLLAALGLAYFRRLADSMVEGSFQRPQPTRWKLFLRRIRSLIVAQPRDPQAVEEPAARTWLGRFRRRRSPLRSQFAIALTVVLVGCLYLPRRLVAPVASQGLRPVPVPVPAPTSANLLSAPNPQLQDTQKASTASSTRIAQSIPASHSQSSDRPAVELAPLAPVIVQGEGADDNEVGADSSKQRSSVVNSTASSDTPAVIDPIYRYDPEALSLLEVDGVLLQEPYRDELNPTIRDEFVSRPPMSGWNILRPIALSTPVPSEDVSAQFASRPPMGELSVLREEIDKARTTLSFQVDAGADTGLAPRTPSGPGSLWPTFAPPSPISEAHFWLDSPFPGGFNQLYSPGYQFGSTGGGRYRIHHGVDIGNPVGTPVLATASGEVVHAGPDNPALLGPYNDFYGNSVVIRLDRKLNTSRGEQDVFVLYGHLVSVDVQNGQWVGAGDYLGGVGMTGIAIGPHLHMEVRIGQNSYLHTVNPALWMRPAAYTGTVAVRLLSAAGRTWPGVQLSLYRYEEDGVRWYRVVETYPEKESIGPDPSWGENGALSHIPVGTYLLSGFVNGEEVRQEIAVKDGETTFVELRTQQ</sequence>
<dbReference type="SUPFAM" id="SSF51261">
    <property type="entry name" value="Duplicated hybrid motif"/>
    <property type="match status" value="1"/>
</dbReference>
<accession>A0A6B0YMP0</accession>
<dbReference type="InterPro" id="IPR016047">
    <property type="entry name" value="M23ase_b-sheet_dom"/>
</dbReference>
<dbReference type="CDD" id="cd12797">
    <property type="entry name" value="M23_peptidase"/>
    <property type="match status" value="1"/>
</dbReference>
<dbReference type="EMBL" id="VXRG01000021">
    <property type="protein sequence ID" value="MXY92170.1"/>
    <property type="molecule type" value="Genomic_DNA"/>
</dbReference>
<dbReference type="InterPro" id="IPR050570">
    <property type="entry name" value="Cell_wall_metabolism_enzyme"/>
</dbReference>
<feature type="compositionally biased region" description="Polar residues" evidence="1">
    <location>
        <begin position="205"/>
        <end position="216"/>
    </location>
</feature>
<comment type="caution">
    <text evidence="3">The sequence shown here is derived from an EMBL/GenBank/DDBJ whole genome shotgun (WGS) entry which is preliminary data.</text>
</comment>
<dbReference type="PANTHER" id="PTHR21666">
    <property type="entry name" value="PEPTIDASE-RELATED"/>
    <property type="match status" value="1"/>
</dbReference>
<protein>
    <submittedName>
        <fullName evidence="3">Peptidoglycan DD-metalloendopeptidase family protein</fullName>
    </submittedName>
</protein>
<feature type="compositionally biased region" description="Polar residues" evidence="1">
    <location>
        <begin position="136"/>
        <end position="174"/>
    </location>
</feature>
<dbReference type="PANTHER" id="PTHR21666:SF270">
    <property type="entry name" value="MUREIN HYDROLASE ACTIVATOR ENVC"/>
    <property type="match status" value="1"/>
</dbReference>
<evidence type="ECO:0000313" key="3">
    <source>
        <dbReference type="EMBL" id="MXY92170.1"/>
    </source>
</evidence>
<organism evidence="3">
    <name type="scientific">Caldilineaceae bacterium SB0664_bin_27</name>
    <dbReference type="NCBI Taxonomy" id="2605260"/>
    <lineage>
        <taxon>Bacteria</taxon>
        <taxon>Bacillati</taxon>
        <taxon>Chloroflexota</taxon>
        <taxon>Caldilineae</taxon>
        <taxon>Caldilineales</taxon>
        <taxon>Caldilineaceae</taxon>
    </lineage>
</organism>